<gene>
    <name evidence="1" type="primary">PowCR01_050025100</name>
    <name evidence="1" type="ORF">POWCR01_050025100</name>
</gene>
<dbReference type="Proteomes" id="UP000243200">
    <property type="component" value="Chromosome 5"/>
</dbReference>
<dbReference type="PANTHER" id="PTHR38899">
    <property type="entry name" value="DOMAIN OOKINETE PROTEIN, PUTATIVE-RELATED"/>
    <property type="match status" value="1"/>
</dbReference>
<dbReference type="OrthoDB" id="420410at2759"/>
<dbReference type="VEuPathDB" id="PlasmoDB:PocGH01_05030100"/>
<dbReference type="EMBL" id="LT594509">
    <property type="protein sequence ID" value="SBT75959.1"/>
    <property type="molecule type" value="Genomic_DNA"/>
</dbReference>
<reference evidence="1 2" key="1">
    <citation type="submission" date="2016-06" db="EMBL/GenBank/DDBJ databases">
        <authorList>
            <consortium name="Pathogen Informatics"/>
        </authorList>
    </citation>
    <scope>NUCLEOTIDE SEQUENCE [LARGE SCALE GENOMIC DNA]</scope>
    <source>
        <strain evidence="1">PowCR01</strain>
    </source>
</reference>
<name>A0A1C3KPM1_PLAOA</name>
<organism evidence="1 2">
    <name type="scientific">Plasmodium ovale</name>
    <name type="common">malaria parasite P. ovale</name>
    <dbReference type="NCBI Taxonomy" id="36330"/>
    <lineage>
        <taxon>Eukaryota</taxon>
        <taxon>Sar</taxon>
        <taxon>Alveolata</taxon>
        <taxon>Apicomplexa</taxon>
        <taxon>Aconoidasida</taxon>
        <taxon>Haemosporida</taxon>
        <taxon>Plasmodiidae</taxon>
        <taxon>Plasmodium</taxon>
        <taxon>Plasmodium (Plasmodium)</taxon>
    </lineage>
</organism>
<dbReference type="VEuPathDB" id="PlasmoDB:POWCR01_050025100"/>
<evidence type="ECO:0000313" key="1">
    <source>
        <dbReference type="EMBL" id="SBT75959.1"/>
    </source>
</evidence>
<dbReference type="AlphaFoldDB" id="A0A1C3KPM1"/>
<protein>
    <submittedName>
        <fullName evidence="1">Uncharacterized protein</fullName>
    </submittedName>
</protein>
<dbReference type="SUPFAM" id="SSF56784">
    <property type="entry name" value="HAD-like"/>
    <property type="match status" value="1"/>
</dbReference>
<proteinExistence type="predicted"/>
<dbReference type="PANTHER" id="PTHR38899:SF1">
    <property type="entry name" value="PROTEIN KINASE"/>
    <property type="match status" value="1"/>
</dbReference>
<accession>A0A1C3KPM1</accession>
<evidence type="ECO:0000313" key="2">
    <source>
        <dbReference type="Proteomes" id="UP000243200"/>
    </source>
</evidence>
<dbReference type="InterPro" id="IPR036412">
    <property type="entry name" value="HAD-like_sf"/>
</dbReference>
<sequence>MNLQHAYIPSCTNQNFVSKNVEGKKYRTNPFSHTQVSCPIRFSPFSRIGRNMFLSEKHNPLRMYKNKTLSFPFNLETRMNTKRLDDTCLNNRRSIIARNCSERLHYSDRTNGHKGGNGFKIGNGLASVNLQMGHVLDFQGVAQSAYKPEQSEGLCNLHLLRKKVNNNSQDIYLEKCKRVIIFDLDDTLVPTCWIRSMVVCKYNINYDQALKELKKEIKLNKNCNFESAVCSVINLAMSMSHTVFIVTNARSDKWVDTVKWLFPRFSKLLEECHIPIIRTEQYREPSPLNVFEYFRYWMNAKKKKFDDILKEHCNFYRQYIANKIDFISLGDTDFEEVATQELLSSNKSLIKKAFNVKVQAGLCLENFVGQLKLVQVALSIIAKGSYAYKYLALSGSVQIKMFE</sequence>